<dbReference type="Gene3D" id="3.40.190.10">
    <property type="entry name" value="Periplasmic binding protein-like II"/>
    <property type="match status" value="1"/>
</dbReference>
<keyword evidence="6" id="KW-0675">Receptor</keyword>
<evidence type="ECO:0000256" key="6">
    <source>
        <dbReference type="ARBA" id="ARBA00023170"/>
    </source>
</evidence>
<keyword evidence="4 8" id="KW-1133">Transmembrane helix</keyword>
<evidence type="ECO:0000256" key="2">
    <source>
        <dbReference type="ARBA" id="ARBA00022475"/>
    </source>
</evidence>
<gene>
    <name evidence="9" type="ORF">ABMA28_001930</name>
</gene>
<feature type="transmembrane region" description="Helical" evidence="8">
    <location>
        <begin position="491"/>
        <end position="513"/>
    </location>
</feature>
<protein>
    <submittedName>
        <fullName evidence="9">Uncharacterized protein</fullName>
    </submittedName>
</protein>
<dbReference type="AlphaFoldDB" id="A0ABD0T1T7"/>
<organism evidence="9 10">
    <name type="scientific">Loxostege sticticalis</name>
    <name type="common">Beet webworm moth</name>
    <dbReference type="NCBI Taxonomy" id="481309"/>
    <lineage>
        <taxon>Eukaryota</taxon>
        <taxon>Metazoa</taxon>
        <taxon>Ecdysozoa</taxon>
        <taxon>Arthropoda</taxon>
        <taxon>Hexapoda</taxon>
        <taxon>Insecta</taxon>
        <taxon>Pterygota</taxon>
        <taxon>Neoptera</taxon>
        <taxon>Endopterygota</taxon>
        <taxon>Lepidoptera</taxon>
        <taxon>Glossata</taxon>
        <taxon>Ditrysia</taxon>
        <taxon>Pyraloidea</taxon>
        <taxon>Crambidae</taxon>
        <taxon>Pyraustinae</taxon>
        <taxon>Loxostege</taxon>
    </lineage>
</organism>
<evidence type="ECO:0000256" key="8">
    <source>
        <dbReference type="SAM" id="Phobius"/>
    </source>
</evidence>
<evidence type="ECO:0000256" key="1">
    <source>
        <dbReference type="ARBA" id="ARBA00004651"/>
    </source>
</evidence>
<proteinExistence type="predicted"/>
<evidence type="ECO:0000256" key="3">
    <source>
        <dbReference type="ARBA" id="ARBA00022692"/>
    </source>
</evidence>
<evidence type="ECO:0000256" key="4">
    <source>
        <dbReference type="ARBA" id="ARBA00022989"/>
    </source>
</evidence>
<keyword evidence="7" id="KW-0325">Glycoprotein</keyword>
<sequence>MDNVSISILSRKARIQSRTRLWLHNENYLIHAGSVSDFIENFGYLAKGGYWQPSAKFMIVFNKIEEDLRVIFDKLLRFHVINALVIDATVDNNLYTYNPFENYGCGKRYDSITNYGKCLQPKVENIFPDKQVTGIKNCTFNIEAMHWPPYSIHPQISDISVGAEQYIFNLLASLEHFQINYTYTNNAEHISRVDGNMTVTGPLKSMKDNLVDITIGGMVLKPRRASAFDIIWSHIPFIDEVVILVRKAKKLYTWQYIFLEFSPVVWLMLALAIVAYAMFVVTAFKVEDKILFVMNMFGALLAHGMKERRTSATRYVMKFWACFAFLVSSHYLCSLSSLTTQPLNGFQISSMEDLATYNLKACVSPMMQLVVGDIDKLNSKQQNLSEGCDSLYQSMETVSLRDDAYTVSLSKVYNFYREEFCGVSGCRIYKFPRPLTNVLYAIFLYKGFPMLNTLNQHVLRIRESGVITKMMERLYTKRDSKNKKYRNEFQYFVLVPWFVLISGWIVSTLIFVVEMWLRRMPMTPNLSKDEFRISPVQK</sequence>
<reference evidence="9 10" key="1">
    <citation type="submission" date="2024-06" db="EMBL/GenBank/DDBJ databases">
        <title>A chromosome-level genome assembly of beet webworm, Loxostege sticticalis.</title>
        <authorList>
            <person name="Zhang Y."/>
        </authorList>
    </citation>
    <scope>NUCLEOTIDE SEQUENCE [LARGE SCALE GENOMIC DNA]</scope>
    <source>
        <strain evidence="9">AQ028</strain>
        <tissue evidence="9">Male pupae</tissue>
    </source>
</reference>
<evidence type="ECO:0000256" key="5">
    <source>
        <dbReference type="ARBA" id="ARBA00023136"/>
    </source>
</evidence>
<dbReference type="Proteomes" id="UP001549921">
    <property type="component" value="Unassembled WGS sequence"/>
</dbReference>
<keyword evidence="3 8" id="KW-0812">Transmembrane</keyword>
<accession>A0ABD0T1T7</accession>
<keyword evidence="2" id="KW-1003">Cell membrane</keyword>
<feature type="transmembrane region" description="Helical" evidence="8">
    <location>
        <begin position="256"/>
        <end position="284"/>
    </location>
</feature>
<comment type="caution">
    <text evidence="9">The sequence shown here is derived from an EMBL/GenBank/DDBJ whole genome shotgun (WGS) entry which is preliminary data.</text>
</comment>
<dbReference type="InterPro" id="IPR052192">
    <property type="entry name" value="Insect_Ionotropic_Sensory_Rcpt"/>
</dbReference>
<dbReference type="PANTHER" id="PTHR42643">
    <property type="entry name" value="IONOTROPIC RECEPTOR 20A-RELATED"/>
    <property type="match status" value="1"/>
</dbReference>
<dbReference type="GO" id="GO:0005886">
    <property type="term" value="C:plasma membrane"/>
    <property type="evidence" value="ECO:0007669"/>
    <property type="project" value="UniProtKB-SubCell"/>
</dbReference>
<dbReference type="PANTHER" id="PTHR42643:SF24">
    <property type="entry name" value="IONOTROPIC RECEPTOR 60A"/>
    <property type="match status" value="1"/>
</dbReference>
<comment type="subcellular location">
    <subcellularLocation>
        <location evidence="1">Cell membrane</location>
        <topology evidence="1">Multi-pass membrane protein</topology>
    </subcellularLocation>
</comment>
<dbReference type="SUPFAM" id="SSF53850">
    <property type="entry name" value="Periplasmic binding protein-like II"/>
    <property type="match status" value="1"/>
</dbReference>
<name>A0ABD0T1T7_LOXSC</name>
<evidence type="ECO:0000256" key="7">
    <source>
        <dbReference type="ARBA" id="ARBA00023180"/>
    </source>
</evidence>
<keyword evidence="5 8" id="KW-0472">Membrane</keyword>
<dbReference type="EMBL" id="JBEDNZ010000012">
    <property type="protein sequence ID" value="KAL0831047.1"/>
    <property type="molecule type" value="Genomic_DNA"/>
</dbReference>
<evidence type="ECO:0000313" key="9">
    <source>
        <dbReference type="EMBL" id="KAL0831047.1"/>
    </source>
</evidence>
<evidence type="ECO:0000313" key="10">
    <source>
        <dbReference type="Proteomes" id="UP001549921"/>
    </source>
</evidence>